<accession>A0A9D4R6S9</accession>
<organism evidence="2 3">
    <name type="scientific">Dreissena polymorpha</name>
    <name type="common">Zebra mussel</name>
    <name type="synonym">Mytilus polymorpha</name>
    <dbReference type="NCBI Taxonomy" id="45954"/>
    <lineage>
        <taxon>Eukaryota</taxon>
        <taxon>Metazoa</taxon>
        <taxon>Spiralia</taxon>
        <taxon>Lophotrochozoa</taxon>
        <taxon>Mollusca</taxon>
        <taxon>Bivalvia</taxon>
        <taxon>Autobranchia</taxon>
        <taxon>Heteroconchia</taxon>
        <taxon>Euheterodonta</taxon>
        <taxon>Imparidentia</taxon>
        <taxon>Neoheterodontei</taxon>
        <taxon>Myida</taxon>
        <taxon>Dreissenoidea</taxon>
        <taxon>Dreissenidae</taxon>
        <taxon>Dreissena</taxon>
    </lineage>
</organism>
<dbReference type="AlphaFoldDB" id="A0A9D4R6S9"/>
<dbReference type="EMBL" id="JAIWYP010000003">
    <property type="protein sequence ID" value="KAH3857221.1"/>
    <property type="molecule type" value="Genomic_DNA"/>
</dbReference>
<protein>
    <submittedName>
        <fullName evidence="2">Uncharacterized protein</fullName>
    </submittedName>
</protein>
<evidence type="ECO:0000256" key="1">
    <source>
        <dbReference type="SAM" id="MobiDB-lite"/>
    </source>
</evidence>
<evidence type="ECO:0000313" key="2">
    <source>
        <dbReference type="EMBL" id="KAH3857221.1"/>
    </source>
</evidence>
<sequence>MGRPKKADGCEMTTLTGSPKMGNQSPVEVDNTKTTTPQIGDEPAKDSLKISSVCIDQKGEH</sequence>
<feature type="region of interest" description="Disordered" evidence="1">
    <location>
        <begin position="1"/>
        <end position="61"/>
    </location>
</feature>
<comment type="caution">
    <text evidence="2">The sequence shown here is derived from an EMBL/GenBank/DDBJ whole genome shotgun (WGS) entry which is preliminary data.</text>
</comment>
<proteinExistence type="predicted"/>
<reference evidence="2" key="1">
    <citation type="journal article" date="2019" name="bioRxiv">
        <title>The Genome of the Zebra Mussel, Dreissena polymorpha: A Resource for Invasive Species Research.</title>
        <authorList>
            <person name="McCartney M.A."/>
            <person name="Auch B."/>
            <person name="Kono T."/>
            <person name="Mallez S."/>
            <person name="Zhang Y."/>
            <person name="Obille A."/>
            <person name="Becker A."/>
            <person name="Abrahante J.E."/>
            <person name="Garbe J."/>
            <person name="Badalamenti J.P."/>
            <person name="Herman A."/>
            <person name="Mangelson H."/>
            <person name="Liachko I."/>
            <person name="Sullivan S."/>
            <person name="Sone E.D."/>
            <person name="Koren S."/>
            <person name="Silverstein K.A.T."/>
            <person name="Beckman K.B."/>
            <person name="Gohl D.M."/>
        </authorList>
    </citation>
    <scope>NUCLEOTIDE SEQUENCE</scope>
    <source>
        <strain evidence="2">Duluth1</strain>
        <tissue evidence="2">Whole animal</tissue>
    </source>
</reference>
<keyword evidence="3" id="KW-1185">Reference proteome</keyword>
<name>A0A9D4R6S9_DREPO</name>
<gene>
    <name evidence="2" type="ORF">DPMN_099827</name>
</gene>
<dbReference type="Proteomes" id="UP000828390">
    <property type="component" value="Unassembled WGS sequence"/>
</dbReference>
<reference evidence="2" key="2">
    <citation type="submission" date="2020-11" db="EMBL/GenBank/DDBJ databases">
        <authorList>
            <person name="McCartney M.A."/>
            <person name="Auch B."/>
            <person name="Kono T."/>
            <person name="Mallez S."/>
            <person name="Becker A."/>
            <person name="Gohl D.M."/>
            <person name="Silverstein K.A.T."/>
            <person name="Koren S."/>
            <person name="Bechman K.B."/>
            <person name="Herman A."/>
            <person name="Abrahante J.E."/>
            <person name="Garbe J."/>
        </authorList>
    </citation>
    <scope>NUCLEOTIDE SEQUENCE</scope>
    <source>
        <strain evidence="2">Duluth1</strain>
        <tissue evidence="2">Whole animal</tissue>
    </source>
</reference>
<feature type="compositionally biased region" description="Polar residues" evidence="1">
    <location>
        <begin position="13"/>
        <end position="38"/>
    </location>
</feature>
<evidence type="ECO:0000313" key="3">
    <source>
        <dbReference type="Proteomes" id="UP000828390"/>
    </source>
</evidence>